<dbReference type="Gene3D" id="3.40.50.2300">
    <property type="match status" value="1"/>
</dbReference>
<dbReference type="SMART" id="SM00448">
    <property type="entry name" value="REC"/>
    <property type="match status" value="1"/>
</dbReference>
<proteinExistence type="predicted"/>
<dbReference type="SUPFAM" id="SSF141868">
    <property type="entry name" value="EAL domain-like"/>
    <property type="match status" value="1"/>
</dbReference>
<dbReference type="EMBL" id="JAMTCC010000002">
    <property type="protein sequence ID" value="MCT7943985.1"/>
    <property type="molecule type" value="Genomic_DNA"/>
</dbReference>
<evidence type="ECO:0000256" key="1">
    <source>
        <dbReference type="PROSITE-ProRule" id="PRU00169"/>
    </source>
</evidence>
<dbReference type="SUPFAM" id="SSF52172">
    <property type="entry name" value="CheY-like"/>
    <property type="match status" value="1"/>
</dbReference>
<dbReference type="PROSITE" id="PS50110">
    <property type="entry name" value="RESPONSE_REGULATORY"/>
    <property type="match status" value="1"/>
</dbReference>
<evidence type="ECO:0000259" key="3">
    <source>
        <dbReference type="PROSITE" id="PS50883"/>
    </source>
</evidence>
<accession>A0A9X3AWS4</accession>
<dbReference type="InterPro" id="IPR035919">
    <property type="entry name" value="EAL_sf"/>
</dbReference>
<dbReference type="AlphaFoldDB" id="A0A9X3AWS4"/>
<dbReference type="PANTHER" id="PTHR33121">
    <property type="entry name" value="CYCLIC DI-GMP PHOSPHODIESTERASE PDEF"/>
    <property type="match status" value="1"/>
</dbReference>
<comment type="caution">
    <text evidence="4">The sequence shown here is derived from an EMBL/GenBank/DDBJ whole genome shotgun (WGS) entry which is preliminary data.</text>
</comment>
<feature type="domain" description="Response regulatory" evidence="2">
    <location>
        <begin position="4"/>
        <end position="119"/>
    </location>
</feature>
<dbReference type="InterPro" id="IPR001633">
    <property type="entry name" value="EAL_dom"/>
</dbReference>
<dbReference type="PROSITE" id="PS50883">
    <property type="entry name" value="EAL"/>
    <property type="match status" value="1"/>
</dbReference>
<dbReference type="Gene3D" id="3.20.20.450">
    <property type="entry name" value="EAL domain"/>
    <property type="match status" value="1"/>
</dbReference>
<dbReference type="Pfam" id="PF00563">
    <property type="entry name" value="EAL"/>
    <property type="match status" value="1"/>
</dbReference>
<dbReference type="InterPro" id="IPR000014">
    <property type="entry name" value="PAS"/>
</dbReference>
<dbReference type="InterPro" id="IPR001789">
    <property type="entry name" value="Sig_transdc_resp-reg_receiver"/>
</dbReference>
<organism evidence="4 5">
    <name type="scientific">Shewanella septentrionalis</name>
    <dbReference type="NCBI Taxonomy" id="2952223"/>
    <lineage>
        <taxon>Bacteria</taxon>
        <taxon>Pseudomonadati</taxon>
        <taxon>Pseudomonadota</taxon>
        <taxon>Gammaproteobacteria</taxon>
        <taxon>Alteromonadales</taxon>
        <taxon>Shewanellaceae</taxon>
        <taxon>Shewanella</taxon>
    </lineage>
</organism>
<dbReference type="PANTHER" id="PTHR33121:SF79">
    <property type="entry name" value="CYCLIC DI-GMP PHOSPHODIESTERASE PDED-RELATED"/>
    <property type="match status" value="1"/>
</dbReference>
<dbReference type="CDD" id="cd17569">
    <property type="entry name" value="REC_HupR-like"/>
    <property type="match status" value="1"/>
</dbReference>
<feature type="modified residue" description="4-aspartylphosphate" evidence="1">
    <location>
        <position position="53"/>
    </location>
</feature>
<dbReference type="InterPro" id="IPR011006">
    <property type="entry name" value="CheY-like_superfamily"/>
</dbReference>
<evidence type="ECO:0000259" key="2">
    <source>
        <dbReference type="PROSITE" id="PS50110"/>
    </source>
</evidence>
<evidence type="ECO:0000313" key="5">
    <source>
        <dbReference type="Proteomes" id="UP001155604"/>
    </source>
</evidence>
<dbReference type="InterPro" id="IPR050706">
    <property type="entry name" value="Cyclic-di-GMP_PDE-like"/>
</dbReference>
<dbReference type="SMART" id="SM00091">
    <property type="entry name" value="PAS"/>
    <property type="match status" value="1"/>
</dbReference>
<protein>
    <submittedName>
        <fullName evidence="4">EAL domain-containing protein</fullName>
    </submittedName>
</protein>
<gene>
    <name evidence="4" type="ORF">NE536_01155</name>
</gene>
<dbReference type="SUPFAM" id="SSF55073">
    <property type="entry name" value="Nucleotide cyclase"/>
    <property type="match status" value="1"/>
</dbReference>
<dbReference type="RefSeq" id="WP_261271530.1">
    <property type="nucleotide sequence ID" value="NZ_JAMTCC010000002.1"/>
</dbReference>
<dbReference type="InterPro" id="IPR043128">
    <property type="entry name" value="Rev_trsase/Diguanyl_cyclase"/>
</dbReference>
<name>A0A9X3AWS4_9GAMM</name>
<keyword evidence="5" id="KW-1185">Reference proteome</keyword>
<dbReference type="InterPro" id="IPR029787">
    <property type="entry name" value="Nucleotide_cyclase"/>
</dbReference>
<feature type="domain" description="EAL" evidence="3">
    <location>
        <begin position="397"/>
        <end position="651"/>
    </location>
</feature>
<evidence type="ECO:0000313" key="4">
    <source>
        <dbReference type="EMBL" id="MCT7943985.1"/>
    </source>
</evidence>
<keyword evidence="1" id="KW-0597">Phosphoprotein</keyword>
<dbReference type="Gene3D" id="3.30.70.270">
    <property type="match status" value="1"/>
</dbReference>
<dbReference type="Pfam" id="PF00072">
    <property type="entry name" value="Response_reg"/>
    <property type="match status" value="1"/>
</dbReference>
<reference evidence="4" key="1">
    <citation type="journal article" date="2023" name="Int. J. Syst. Evol. Microbiol.">
        <title>&lt;i&gt;Shewanella septentrionalis&lt;/i&gt; sp. nov. and &lt;i&gt;Shewanella holmiensis&lt;/i&gt; sp. nov., isolated from Baltic Sea water and sediments.</title>
        <authorList>
            <person name="Martin-Rodriguez A.J."/>
            <person name="Thorell K."/>
            <person name="Joffre E."/>
            <person name="Jensie-Markopoulos S."/>
            <person name="Moore E.R.B."/>
            <person name="Sjoling A."/>
        </authorList>
    </citation>
    <scope>NUCLEOTIDE SEQUENCE</scope>
    <source>
        <strain evidence="4">SP1W3</strain>
    </source>
</reference>
<dbReference type="GO" id="GO:0000160">
    <property type="term" value="P:phosphorelay signal transduction system"/>
    <property type="evidence" value="ECO:0007669"/>
    <property type="project" value="InterPro"/>
</dbReference>
<sequence length="658" mass="73837">MDKSVLLVDDEVGILKALTRLLTRSGYSVKVAQSGEEALNVLLNYDCKVVLTDFRMPYMDGGELLSKIKRLYPDIVGLVLSGYSDFESVKSLLNAGSAYRYLQKPWEDEELTKELAHAFMHYDQQLFQRQSQKMLLVSPDALLEISHPCKITQANIAARKLLGSAVIEGRSFDEFLVEPDRVRWQEQTLTVGQSMSIRLLNHTELEVSCRLACPSGVILCLNPVTDVELLNTAFELPSLLNYQQLISVISQYINSGHSAVLVVIKIRSFELWSRMIGYSEAQRTIEDIALLLCNSMGAQGQLALLANEQFVLFLPDVVSELDALQKTASIIDPVTGKVNLISSKLDYAVSYCLIPEDGDEPRTVLNNLLLGNLMMAEDPVRMFMRYDQQAIERKKHQISLNQALYHAVKQRQLFLHFQAKFDFAKYSLSGCEALIRWQHPEFGMVSPALFIPLAEQHGQMVDIGYWVLKTAFITAAKWRVEGIHFGKMAINISGRQLMEPDFIHWIKHHIQLTGVEPTDLEFELTETFLLNNLEDCAITLKAIAALGISIAIDDFGTGYSSLSYLSKLPINVLKIDRSLVLDIESNLNTESLVANVVRLAHDLNMKVVVEGIETLDQLNIVKSLGCDVVQGYCISKPQSEEEYLALLTSFESLSATMT</sequence>
<dbReference type="Proteomes" id="UP001155604">
    <property type="component" value="Unassembled WGS sequence"/>
</dbReference>
<dbReference type="SMART" id="SM00052">
    <property type="entry name" value="EAL"/>
    <property type="match status" value="1"/>
</dbReference>
<dbReference type="CDD" id="cd00130">
    <property type="entry name" value="PAS"/>
    <property type="match status" value="1"/>
</dbReference>
<dbReference type="GO" id="GO:0071111">
    <property type="term" value="F:cyclic-guanylate-specific phosphodiesterase activity"/>
    <property type="evidence" value="ECO:0007669"/>
    <property type="project" value="InterPro"/>
</dbReference>
<dbReference type="CDD" id="cd01948">
    <property type="entry name" value="EAL"/>
    <property type="match status" value="1"/>
</dbReference>